<dbReference type="PANTHER" id="PTHR23222">
    <property type="entry name" value="PROHIBITIN"/>
    <property type="match status" value="1"/>
</dbReference>
<keyword evidence="4" id="KW-1185">Reference proteome</keyword>
<dbReference type="CDD" id="cd03401">
    <property type="entry name" value="SPFH_prohibitin"/>
    <property type="match status" value="1"/>
</dbReference>
<sequence length="271" mass="30065">MEKLPKIGLPILIGVVLLIIVLAKSAVTLDSGHAGVLYETLRGGVDSNKEPLGPGFHVIAPWNRVIDYETRQQEVPEKMSVLSSNGLDIKLDASVLYQPDYKNLGRLHNEKGEDYLSRVLQPAIRSAARSVVGRYTPEQLYSSKRDAIQEEIFEETKKIVEPQFIQLNDILIRDVTLPPTIKQAIERKLKQEQESLEYEFRLVTAQKEAEKVIIEAQGKADANRILSASLTDKILQDKGIEATVKLSESPNSKVVIIGSGESGMPIILGNQ</sequence>
<dbReference type="SMART" id="SM00244">
    <property type="entry name" value="PHB"/>
    <property type="match status" value="1"/>
</dbReference>
<dbReference type="InterPro" id="IPR036013">
    <property type="entry name" value="Band_7/SPFH_dom_sf"/>
</dbReference>
<proteinExistence type="predicted"/>
<protein>
    <submittedName>
        <fullName evidence="3">Regulator of protease activity HflC (Stomatin/prohibitin superfamily)</fullName>
    </submittedName>
</protein>
<name>A0A368ZHY1_9FLAO</name>
<dbReference type="RefSeq" id="WP_114310318.1">
    <property type="nucleotide sequence ID" value="NZ_QPJO01000004.1"/>
</dbReference>
<dbReference type="PANTHER" id="PTHR23222:SF0">
    <property type="entry name" value="PROHIBITIN 1"/>
    <property type="match status" value="1"/>
</dbReference>
<dbReference type="Gene3D" id="3.30.479.30">
    <property type="entry name" value="Band 7 domain"/>
    <property type="match status" value="1"/>
</dbReference>
<dbReference type="InterPro" id="IPR000163">
    <property type="entry name" value="Prohibitin"/>
</dbReference>
<dbReference type="SUPFAM" id="SSF117892">
    <property type="entry name" value="Band 7/SPFH domain"/>
    <property type="match status" value="1"/>
</dbReference>
<dbReference type="PRINTS" id="PR00679">
    <property type="entry name" value="PROHIBITIN"/>
</dbReference>
<dbReference type="OrthoDB" id="9792660at2"/>
<reference evidence="3 4" key="1">
    <citation type="submission" date="2018-07" db="EMBL/GenBank/DDBJ databases">
        <title>Genomic Encyclopedia of Type Strains, Phase III (KMG-III): the genomes of soil and plant-associated and newly described type strains.</title>
        <authorList>
            <person name="Whitman W."/>
        </authorList>
    </citation>
    <scope>NUCLEOTIDE SEQUENCE [LARGE SCALE GENOMIC DNA]</scope>
    <source>
        <strain evidence="3 4">CECT 7958</strain>
    </source>
</reference>
<evidence type="ECO:0000259" key="2">
    <source>
        <dbReference type="SMART" id="SM00244"/>
    </source>
</evidence>
<gene>
    <name evidence="3" type="ORF">DFQ08_104144</name>
</gene>
<evidence type="ECO:0000256" key="1">
    <source>
        <dbReference type="ARBA" id="ARBA00004167"/>
    </source>
</evidence>
<dbReference type="InterPro" id="IPR001107">
    <property type="entry name" value="Band_7"/>
</dbReference>
<organism evidence="3 4">
    <name type="scientific">Winogradskyella arenosi</name>
    <dbReference type="NCBI Taxonomy" id="533325"/>
    <lineage>
        <taxon>Bacteria</taxon>
        <taxon>Pseudomonadati</taxon>
        <taxon>Bacteroidota</taxon>
        <taxon>Flavobacteriia</taxon>
        <taxon>Flavobacteriales</taxon>
        <taxon>Flavobacteriaceae</taxon>
        <taxon>Winogradskyella</taxon>
    </lineage>
</organism>
<dbReference type="AlphaFoldDB" id="A0A368ZHY1"/>
<comment type="subcellular location">
    <subcellularLocation>
        <location evidence="1">Membrane</location>
        <topology evidence="1">Single-pass membrane protein</topology>
    </subcellularLocation>
</comment>
<evidence type="ECO:0000313" key="4">
    <source>
        <dbReference type="Proteomes" id="UP000253436"/>
    </source>
</evidence>
<dbReference type="GO" id="GO:0008233">
    <property type="term" value="F:peptidase activity"/>
    <property type="evidence" value="ECO:0007669"/>
    <property type="project" value="UniProtKB-KW"/>
</dbReference>
<keyword evidence="3" id="KW-0645">Protease</keyword>
<dbReference type="GO" id="GO:0006508">
    <property type="term" value="P:proteolysis"/>
    <property type="evidence" value="ECO:0007669"/>
    <property type="project" value="UniProtKB-KW"/>
</dbReference>
<dbReference type="Proteomes" id="UP000253436">
    <property type="component" value="Unassembled WGS sequence"/>
</dbReference>
<keyword evidence="3" id="KW-0378">Hydrolase</keyword>
<evidence type="ECO:0000313" key="3">
    <source>
        <dbReference type="EMBL" id="RCW90745.1"/>
    </source>
</evidence>
<comment type="caution">
    <text evidence="3">The sequence shown here is derived from an EMBL/GenBank/DDBJ whole genome shotgun (WGS) entry which is preliminary data.</text>
</comment>
<dbReference type="GO" id="GO:0016020">
    <property type="term" value="C:membrane"/>
    <property type="evidence" value="ECO:0007669"/>
    <property type="project" value="UniProtKB-SubCell"/>
</dbReference>
<accession>A0A368ZHY1</accession>
<feature type="domain" description="Band 7" evidence="2">
    <location>
        <begin position="25"/>
        <end position="189"/>
    </location>
</feature>
<dbReference type="Pfam" id="PF01145">
    <property type="entry name" value="Band_7"/>
    <property type="match status" value="1"/>
</dbReference>
<dbReference type="EMBL" id="QPJO01000004">
    <property type="protein sequence ID" value="RCW90745.1"/>
    <property type="molecule type" value="Genomic_DNA"/>
</dbReference>